<accession>A0ABS2R360</accession>
<sequence>MTKAISCLFAPLVTHRLLLEMVIVGEGVGGNQSLQLMMWTTGGERHAKSRDFKEGI</sequence>
<keyword evidence="2" id="KW-1185">Reference proteome</keyword>
<dbReference type="EMBL" id="JAFBFH010000001">
    <property type="protein sequence ID" value="MBM7713323.1"/>
    <property type="molecule type" value="Genomic_DNA"/>
</dbReference>
<evidence type="ECO:0000313" key="1">
    <source>
        <dbReference type="EMBL" id="MBM7713323.1"/>
    </source>
</evidence>
<protein>
    <submittedName>
        <fullName evidence="1">Uncharacterized protein</fullName>
    </submittedName>
</protein>
<comment type="caution">
    <text evidence="1">The sequence shown here is derived from an EMBL/GenBank/DDBJ whole genome shotgun (WGS) entry which is preliminary data.</text>
</comment>
<evidence type="ECO:0000313" key="2">
    <source>
        <dbReference type="Proteomes" id="UP000823485"/>
    </source>
</evidence>
<reference evidence="1 2" key="1">
    <citation type="submission" date="2021-01" db="EMBL/GenBank/DDBJ databases">
        <title>Genomic Encyclopedia of Type Strains, Phase IV (KMG-IV): sequencing the most valuable type-strain genomes for metagenomic binning, comparative biology and taxonomic classification.</title>
        <authorList>
            <person name="Goeker M."/>
        </authorList>
    </citation>
    <scope>NUCLEOTIDE SEQUENCE [LARGE SCALE GENOMIC DNA]</scope>
    <source>
        <strain evidence="1 2">DSM 105453</strain>
    </source>
</reference>
<dbReference type="Proteomes" id="UP000823485">
    <property type="component" value="Unassembled WGS sequence"/>
</dbReference>
<gene>
    <name evidence="1" type="ORF">JOC94_000289</name>
</gene>
<organism evidence="1 2">
    <name type="scientific">Siminovitchia thermophila</name>
    <dbReference type="NCBI Taxonomy" id="1245522"/>
    <lineage>
        <taxon>Bacteria</taxon>
        <taxon>Bacillati</taxon>
        <taxon>Bacillota</taxon>
        <taxon>Bacilli</taxon>
        <taxon>Bacillales</taxon>
        <taxon>Bacillaceae</taxon>
        <taxon>Siminovitchia</taxon>
    </lineage>
</organism>
<name>A0ABS2R360_9BACI</name>
<proteinExistence type="predicted"/>